<dbReference type="FunFam" id="3.30.230.10:FF:000003">
    <property type="entry name" value="Elongation factor G"/>
    <property type="match status" value="1"/>
</dbReference>
<evidence type="ECO:0000256" key="4">
    <source>
        <dbReference type="ARBA" id="ARBA00022741"/>
    </source>
</evidence>
<evidence type="ECO:0000313" key="11">
    <source>
        <dbReference type="EMBL" id="AXV66683.1"/>
    </source>
</evidence>
<dbReference type="InterPro" id="IPR004161">
    <property type="entry name" value="EFTu-like_2"/>
</dbReference>
<dbReference type="FunFam" id="2.40.30.10:FF:000006">
    <property type="entry name" value="Elongation factor G"/>
    <property type="match status" value="1"/>
</dbReference>
<dbReference type="Gene3D" id="3.30.70.240">
    <property type="match status" value="1"/>
</dbReference>
<dbReference type="Gene3D" id="3.30.70.870">
    <property type="entry name" value="Elongation Factor G (Translational Gtpase), domain 3"/>
    <property type="match status" value="1"/>
</dbReference>
<feature type="binding site" evidence="9">
    <location>
        <begin position="14"/>
        <end position="21"/>
    </location>
    <ligand>
        <name>GTP</name>
        <dbReference type="ChEBI" id="CHEBI:37565"/>
    </ligand>
</feature>
<dbReference type="InterPro" id="IPR000640">
    <property type="entry name" value="EFG_V-like"/>
</dbReference>
<dbReference type="InterPro" id="IPR004540">
    <property type="entry name" value="Transl_elong_EFG/EF2"/>
</dbReference>
<dbReference type="CDD" id="cd03713">
    <property type="entry name" value="EFG_mtEFG_C"/>
    <property type="match status" value="1"/>
</dbReference>
<evidence type="ECO:0000256" key="8">
    <source>
        <dbReference type="ARBA" id="ARBA00024731"/>
    </source>
</evidence>
<dbReference type="SUPFAM" id="SSF54211">
    <property type="entry name" value="Ribosomal protein S5 domain 2-like"/>
    <property type="match status" value="1"/>
</dbReference>
<proteinExistence type="inferred from homology"/>
<evidence type="ECO:0000256" key="3">
    <source>
        <dbReference type="ARBA" id="ARBA00022490"/>
    </source>
</evidence>
<dbReference type="Pfam" id="PF14492">
    <property type="entry name" value="EFG_III"/>
    <property type="match status" value="1"/>
</dbReference>
<dbReference type="PANTHER" id="PTHR43261">
    <property type="entry name" value="TRANSLATION ELONGATION FACTOR G-RELATED"/>
    <property type="match status" value="1"/>
</dbReference>
<dbReference type="CDD" id="cd04088">
    <property type="entry name" value="EFG_mtEFG_II"/>
    <property type="match status" value="1"/>
</dbReference>
<feature type="domain" description="Tr-type G" evidence="10">
    <location>
        <begin position="5"/>
        <end position="280"/>
    </location>
</feature>
<dbReference type="Pfam" id="PF03144">
    <property type="entry name" value="GTP_EFTU_D2"/>
    <property type="match status" value="1"/>
</dbReference>
<organism evidence="11 12">
    <name type="scientific">Pseudoalteromonas lipolytica</name>
    <dbReference type="NCBI Taxonomy" id="570156"/>
    <lineage>
        <taxon>Bacteria</taxon>
        <taxon>Pseudomonadati</taxon>
        <taxon>Pseudomonadota</taxon>
        <taxon>Gammaproteobacteria</taxon>
        <taxon>Alteromonadales</taxon>
        <taxon>Pseudoalteromonadaceae</taxon>
        <taxon>Pseudoalteromonas</taxon>
    </lineage>
</organism>
<dbReference type="Pfam" id="PF00679">
    <property type="entry name" value="EFG_C"/>
    <property type="match status" value="1"/>
</dbReference>
<dbReference type="GO" id="GO:0032790">
    <property type="term" value="P:ribosome disassembly"/>
    <property type="evidence" value="ECO:0007669"/>
    <property type="project" value="TreeGrafter"/>
</dbReference>
<feature type="binding site" evidence="9">
    <location>
        <begin position="132"/>
        <end position="135"/>
    </location>
    <ligand>
        <name>GTP</name>
        <dbReference type="ChEBI" id="CHEBI:37565"/>
    </ligand>
</feature>
<dbReference type="GO" id="GO:0005737">
    <property type="term" value="C:cytoplasm"/>
    <property type="evidence" value="ECO:0007669"/>
    <property type="project" value="UniProtKB-SubCell"/>
</dbReference>
<dbReference type="GO" id="GO:0003746">
    <property type="term" value="F:translation elongation factor activity"/>
    <property type="evidence" value="ECO:0007669"/>
    <property type="project" value="UniProtKB-UniRule"/>
</dbReference>
<dbReference type="SMART" id="SM00889">
    <property type="entry name" value="EFG_IV"/>
    <property type="match status" value="1"/>
</dbReference>
<evidence type="ECO:0000256" key="9">
    <source>
        <dbReference type="HAMAP-Rule" id="MF_00054"/>
    </source>
</evidence>
<dbReference type="Pfam" id="PF03764">
    <property type="entry name" value="EFG_IV"/>
    <property type="match status" value="1"/>
</dbReference>
<dbReference type="HAMAP" id="MF_00054_B">
    <property type="entry name" value="EF_G_EF_2_B"/>
    <property type="match status" value="1"/>
</dbReference>
<dbReference type="PANTHER" id="PTHR43261:SF5">
    <property type="entry name" value="ELONGATION FACTOR G 1"/>
    <property type="match status" value="1"/>
</dbReference>
<dbReference type="InterPro" id="IPR020568">
    <property type="entry name" value="Ribosomal_Su5_D2-typ_SF"/>
</dbReference>
<dbReference type="InterPro" id="IPR035647">
    <property type="entry name" value="EFG_III/V"/>
</dbReference>
<gene>
    <name evidence="9" type="primary">fusA</name>
    <name evidence="11" type="ORF">D0907_15960</name>
</gene>
<evidence type="ECO:0000256" key="7">
    <source>
        <dbReference type="ARBA" id="ARBA00023134"/>
    </source>
</evidence>
<evidence type="ECO:0000256" key="1">
    <source>
        <dbReference type="ARBA" id="ARBA00005870"/>
    </source>
</evidence>
<dbReference type="InterPro" id="IPR000795">
    <property type="entry name" value="T_Tr_GTP-bd_dom"/>
</dbReference>
<comment type="subcellular location">
    <subcellularLocation>
        <location evidence="9">Cytoplasm</location>
    </subcellularLocation>
</comment>
<dbReference type="InterPro" id="IPR005517">
    <property type="entry name" value="Transl_elong_EFG/EF2_IV"/>
</dbReference>
<dbReference type="InterPro" id="IPR009022">
    <property type="entry name" value="EFG_III"/>
</dbReference>
<dbReference type="CDD" id="cd01434">
    <property type="entry name" value="EFG_mtEFG1_IV"/>
    <property type="match status" value="1"/>
</dbReference>
<dbReference type="InterPro" id="IPR009000">
    <property type="entry name" value="Transl_B-barrel_sf"/>
</dbReference>
<dbReference type="GO" id="GO:0003924">
    <property type="term" value="F:GTPase activity"/>
    <property type="evidence" value="ECO:0007669"/>
    <property type="project" value="InterPro"/>
</dbReference>
<dbReference type="SUPFAM" id="SSF50447">
    <property type="entry name" value="Translation proteins"/>
    <property type="match status" value="1"/>
</dbReference>
<evidence type="ECO:0000256" key="5">
    <source>
        <dbReference type="ARBA" id="ARBA00022768"/>
    </source>
</evidence>
<dbReference type="NCBIfam" id="TIGR00484">
    <property type="entry name" value="EF-G"/>
    <property type="match status" value="1"/>
</dbReference>
<evidence type="ECO:0000256" key="2">
    <source>
        <dbReference type="ARBA" id="ARBA00017872"/>
    </source>
</evidence>
<keyword evidence="7 9" id="KW-0342">GTP-binding</keyword>
<protein>
    <recommendedName>
        <fullName evidence="2 9">Elongation factor G</fullName>
        <shortName evidence="9">EF-G</shortName>
    </recommendedName>
</protein>
<dbReference type="GeneID" id="99506976"/>
<dbReference type="Gene3D" id="2.40.30.10">
    <property type="entry name" value="Translation factors"/>
    <property type="match status" value="1"/>
</dbReference>
<dbReference type="FunFam" id="3.40.50.300:FF:000029">
    <property type="entry name" value="Elongation factor G"/>
    <property type="match status" value="1"/>
</dbReference>
<dbReference type="KEGG" id="pdj:D0907_15960"/>
<dbReference type="PRINTS" id="PR00315">
    <property type="entry name" value="ELONGATNFCT"/>
</dbReference>
<dbReference type="PROSITE" id="PS51722">
    <property type="entry name" value="G_TR_2"/>
    <property type="match status" value="1"/>
</dbReference>
<dbReference type="Proteomes" id="UP000264605">
    <property type="component" value="Chromosome"/>
</dbReference>
<keyword evidence="3 9" id="KW-0963">Cytoplasm</keyword>
<dbReference type="InterPro" id="IPR014721">
    <property type="entry name" value="Ribsml_uS5_D2-typ_fold_subgr"/>
</dbReference>
<comment type="similarity">
    <text evidence="1 9">Belongs to the TRAFAC class translation factor GTPase superfamily. Classic translation factor GTPase family. EF-G/EF-2 subfamily.</text>
</comment>
<dbReference type="GO" id="GO:0005525">
    <property type="term" value="F:GTP binding"/>
    <property type="evidence" value="ECO:0007669"/>
    <property type="project" value="UniProtKB-UniRule"/>
</dbReference>
<dbReference type="Pfam" id="PF00009">
    <property type="entry name" value="GTP_EFTU"/>
    <property type="match status" value="1"/>
</dbReference>
<evidence type="ECO:0000313" key="12">
    <source>
        <dbReference type="Proteomes" id="UP000264605"/>
    </source>
</evidence>
<dbReference type="EMBL" id="CP032090">
    <property type="protein sequence ID" value="AXV66683.1"/>
    <property type="molecule type" value="Genomic_DNA"/>
</dbReference>
<dbReference type="SUPFAM" id="SSF52540">
    <property type="entry name" value="P-loop containing nucleoside triphosphate hydrolases"/>
    <property type="match status" value="1"/>
</dbReference>
<dbReference type="GO" id="GO:0097216">
    <property type="term" value="F:guanosine tetraphosphate binding"/>
    <property type="evidence" value="ECO:0007669"/>
    <property type="project" value="UniProtKB-ARBA"/>
</dbReference>
<dbReference type="InterPro" id="IPR047872">
    <property type="entry name" value="EFG_IV"/>
</dbReference>
<dbReference type="SUPFAM" id="SSF54980">
    <property type="entry name" value="EF-G C-terminal domain-like"/>
    <property type="match status" value="2"/>
</dbReference>
<dbReference type="InterPro" id="IPR005225">
    <property type="entry name" value="Small_GTP-bd"/>
</dbReference>
<dbReference type="FunFam" id="3.30.70.240:FF:000001">
    <property type="entry name" value="Elongation factor G"/>
    <property type="match status" value="1"/>
</dbReference>
<reference evidence="11 12" key="1">
    <citation type="submission" date="2018-08" db="EMBL/GenBank/DDBJ databases">
        <title>Draft genome sequence of Pseudoalteromonas donghaensis HJ51.</title>
        <authorList>
            <person name="Oh J."/>
            <person name="Roh D."/>
        </authorList>
    </citation>
    <scope>NUCLEOTIDE SEQUENCE [LARGE SCALE GENOMIC DNA]</scope>
    <source>
        <strain evidence="11 12">HJ51</strain>
    </source>
</reference>
<dbReference type="Gene3D" id="3.30.230.10">
    <property type="match status" value="1"/>
</dbReference>
<dbReference type="CDD" id="cd16262">
    <property type="entry name" value="EFG_III"/>
    <property type="match status" value="1"/>
</dbReference>
<sequence>MADLSKYRNIGIFAHVDAGKTTTTERILKLTGKIHKTGEVHDGESTTDFMEQEAERGITIQSAAVTCEWKGHRLNVIDTPGHVDFTVEVYRSLKVLDGGIGVFCGSGGVEPQSETNWRYANESEVARVIFVNKLDRMGADFYRVVGQVEKVLGANPLVMTLPIGIEDQFCGVVDVLEKKAYVWDETGLPENYEVQDVPADMVDKVEEYHEMLIESAVEQDDELMEAYMEGEMPSLEEIKRCIRKGTRDLAFFPTFCGSAFKNKGMQLVLDAVVDYLPAPTEVDPQPLTDPETGEATGEVATVSADEPLKALAFKIMDDRFGALTFIRIYSGRMKKGDTVLNSATGKTERIGRMVEMQANDRNEISEAQAGDIIAVVGMKNVQTGHTLCDPKHECTLEAMIFPDPVISIAVAPKDKGGNEKMGIAIGKMVAEDPSFQVETDEDSGETILKGMGELHLDIKVDILKRTYGVDLVVGQPQVAYRETITKEIEDSYTHKKQSGGSGQFGKIDYRIKPGEPNSGFTFTSSVVGGNVPKEFWPAVEKGFKSMMDEGVLAGFPVLDVEVELFDGAFHAVDSSAIAFEIAAKGAFRQSIPKAGAQLLEPIMKVDVFTPEDNVGDVIGDLNRRRGMIKDQEAGAMGVRIKGEVPLSEMFGYIGHLRTITSGRGQFSMEFSHYAPCPQNVAETVIAAEKEKKAAK</sequence>
<evidence type="ECO:0000259" key="10">
    <source>
        <dbReference type="PROSITE" id="PS51722"/>
    </source>
</evidence>
<accession>A0AAD0WDR4</accession>
<dbReference type="PROSITE" id="PS00301">
    <property type="entry name" value="G_TR_1"/>
    <property type="match status" value="1"/>
</dbReference>
<dbReference type="NCBIfam" id="TIGR00231">
    <property type="entry name" value="small_GTP"/>
    <property type="match status" value="1"/>
</dbReference>
<dbReference type="Gene3D" id="3.40.50.300">
    <property type="entry name" value="P-loop containing nucleotide triphosphate hydrolases"/>
    <property type="match status" value="1"/>
</dbReference>
<dbReference type="SMART" id="SM00838">
    <property type="entry name" value="EFG_C"/>
    <property type="match status" value="1"/>
</dbReference>
<dbReference type="InterPro" id="IPR027417">
    <property type="entry name" value="P-loop_NTPase"/>
</dbReference>
<dbReference type="AlphaFoldDB" id="A0AAD0WDR4"/>
<dbReference type="FunFam" id="3.30.70.870:FF:000006">
    <property type="entry name" value="Elongation factor G"/>
    <property type="match status" value="1"/>
</dbReference>
<keyword evidence="4 9" id="KW-0547">Nucleotide-binding</keyword>
<evidence type="ECO:0000256" key="6">
    <source>
        <dbReference type="ARBA" id="ARBA00022917"/>
    </source>
</evidence>
<dbReference type="InterPro" id="IPR041095">
    <property type="entry name" value="EFG_II"/>
</dbReference>
<dbReference type="InterPro" id="IPR035649">
    <property type="entry name" value="EFG_V"/>
</dbReference>
<dbReference type="RefSeq" id="WP_118844741.1">
    <property type="nucleotide sequence ID" value="NZ_CP032090.1"/>
</dbReference>
<keyword evidence="6 9" id="KW-0648">Protein biosynthesis</keyword>
<dbReference type="InterPro" id="IPR031157">
    <property type="entry name" value="G_TR_CS"/>
</dbReference>
<dbReference type="NCBIfam" id="NF009381">
    <property type="entry name" value="PRK12740.1-5"/>
    <property type="match status" value="1"/>
</dbReference>
<name>A0AAD0WDR4_9GAMM</name>
<comment type="function">
    <text evidence="8 9">Catalyzes the GTP-dependent ribosomal translocation step during translation elongation. During this step, the ribosome changes from the pre-translocational (PRE) to the post-translocational (POST) state as the newly formed A-site-bound peptidyl-tRNA and P-site-bound deacylated tRNA move to the P and E sites, respectively. Catalyzes the coordinated movement of the two tRNA molecules, the mRNA and conformational changes in the ribosome.</text>
</comment>
<dbReference type="CDD" id="cd01886">
    <property type="entry name" value="EF-G"/>
    <property type="match status" value="1"/>
</dbReference>
<feature type="binding site" evidence="9">
    <location>
        <begin position="78"/>
        <end position="82"/>
    </location>
    <ligand>
        <name>GTP</name>
        <dbReference type="ChEBI" id="CHEBI:37565"/>
    </ligand>
</feature>
<keyword evidence="5 9" id="KW-0251">Elongation factor</keyword>